<keyword evidence="10" id="KW-1185">Reference proteome</keyword>
<dbReference type="OrthoDB" id="4215474at2759"/>
<dbReference type="Pfam" id="PF00557">
    <property type="entry name" value="Peptidase_M24"/>
    <property type="match status" value="1"/>
</dbReference>
<dbReference type="GO" id="GO:0070006">
    <property type="term" value="F:metalloaminopeptidase activity"/>
    <property type="evidence" value="ECO:0007669"/>
    <property type="project" value="InterPro"/>
</dbReference>
<dbReference type="InterPro" id="IPR036005">
    <property type="entry name" value="Creatinase/aminopeptidase-like"/>
</dbReference>
<feature type="signal peptide" evidence="7">
    <location>
        <begin position="1"/>
        <end position="19"/>
    </location>
</feature>
<protein>
    <submittedName>
        <fullName evidence="9">BA75_04023T0</fullName>
    </submittedName>
</protein>
<evidence type="ECO:0000256" key="5">
    <source>
        <dbReference type="ARBA" id="ARBA00023211"/>
    </source>
</evidence>
<proteinExistence type="inferred from homology"/>
<organism evidence="9 10">
    <name type="scientific">Komagataella pastoris</name>
    <name type="common">Yeast</name>
    <name type="synonym">Pichia pastoris</name>
    <dbReference type="NCBI Taxonomy" id="4922"/>
    <lineage>
        <taxon>Eukaryota</taxon>
        <taxon>Fungi</taxon>
        <taxon>Dikarya</taxon>
        <taxon>Ascomycota</taxon>
        <taxon>Saccharomycotina</taxon>
        <taxon>Pichiomycetes</taxon>
        <taxon>Pichiales</taxon>
        <taxon>Pichiaceae</taxon>
        <taxon>Komagataella</taxon>
    </lineage>
</organism>
<evidence type="ECO:0000256" key="6">
    <source>
        <dbReference type="RuleBase" id="RU000590"/>
    </source>
</evidence>
<accession>A0A1B2JFD5</accession>
<evidence type="ECO:0000256" key="2">
    <source>
        <dbReference type="ARBA" id="ARBA00008766"/>
    </source>
</evidence>
<evidence type="ECO:0000259" key="8">
    <source>
        <dbReference type="SMART" id="SM01011"/>
    </source>
</evidence>
<dbReference type="Gene3D" id="3.90.230.10">
    <property type="entry name" value="Creatinase/methionine aminopeptidase superfamily"/>
    <property type="match status" value="1"/>
</dbReference>
<gene>
    <name evidence="9" type="ORF">ATY40_BA7504023</name>
</gene>
<dbReference type="EMBL" id="CP014586">
    <property type="protein sequence ID" value="ANZ76750.1"/>
    <property type="molecule type" value="Genomic_DNA"/>
</dbReference>
<name>A0A1B2JFD5_PICPA</name>
<dbReference type="Pfam" id="PF05195">
    <property type="entry name" value="AMP_N"/>
    <property type="match status" value="1"/>
</dbReference>
<dbReference type="CDD" id="cd01087">
    <property type="entry name" value="Prolidase"/>
    <property type="match status" value="1"/>
</dbReference>
<keyword evidence="4" id="KW-0378">Hydrolase</keyword>
<dbReference type="PANTHER" id="PTHR43226">
    <property type="entry name" value="XAA-PRO AMINOPEPTIDASE 3"/>
    <property type="match status" value="1"/>
</dbReference>
<evidence type="ECO:0000313" key="10">
    <source>
        <dbReference type="Proteomes" id="UP000094565"/>
    </source>
</evidence>
<keyword evidence="3 6" id="KW-0479">Metal-binding</keyword>
<dbReference type="InterPro" id="IPR029149">
    <property type="entry name" value="Creatin/AminoP/Spt16_N"/>
</dbReference>
<dbReference type="InterPro" id="IPR007865">
    <property type="entry name" value="Aminopep_P_N"/>
</dbReference>
<comment type="similarity">
    <text evidence="2 6">Belongs to the peptidase M24B family.</text>
</comment>
<keyword evidence="5" id="KW-0464">Manganese</keyword>
<comment type="cofactor">
    <cofactor evidence="1">
        <name>Mn(2+)</name>
        <dbReference type="ChEBI" id="CHEBI:29035"/>
    </cofactor>
</comment>
<reference evidence="9 10" key="1">
    <citation type="submission" date="2016-02" db="EMBL/GenBank/DDBJ databases">
        <title>Comparative genomic and transcriptomic foundation for Pichia pastoris.</title>
        <authorList>
            <person name="Love K.R."/>
            <person name="Shah K.A."/>
            <person name="Whittaker C.A."/>
            <person name="Wu J."/>
            <person name="Bartlett M.C."/>
            <person name="Ma D."/>
            <person name="Leeson R.L."/>
            <person name="Priest M."/>
            <person name="Young S.K."/>
            <person name="Love J.C."/>
        </authorList>
    </citation>
    <scope>NUCLEOTIDE SEQUENCE [LARGE SCALE GENOMIC DNA]</scope>
    <source>
        <strain evidence="9 10">ATCC 28485</strain>
    </source>
</reference>
<dbReference type="PROSITE" id="PS00491">
    <property type="entry name" value="PROLINE_PEPTIDASE"/>
    <property type="match status" value="1"/>
</dbReference>
<dbReference type="InterPro" id="IPR000994">
    <property type="entry name" value="Pept_M24"/>
</dbReference>
<dbReference type="SUPFAM" id="SSF55920">
    <property type="entry name" value="Creatinase/aminopeptidase"/>
    <property type="match status" value="1"/>
</dbReference>
<dbReference type="GO" id="GO:0005739">
    <property type="term" value="C:mitochondrion"/>
    <property type="evidence" value="ECO:0007669"/>
    <property type="project" value="TreeGrafter"/>
</dbReference>
<dbReference type="InterPro" id="IPR001131">
    <property type="entry name" value="Peptidase_M24B_aminopep-P_CS"/>
</dbReference>
<evidence type="ECO:0000256" key="1">
    <source>
        <dbReference type="ARBA" id="ARBA00001936"/>
    </source>
</evidence>
<keyword evidence="7" id="KW-0732">Signal</keyword>
<feature type="domain" description="Aminopeptidase P N-terminal" evidence="8">
    <location>
        <begin position="75"/>
        <end position="212"/>
    </location>
</feature>
<sequence>MGSVLTVVAPILSPSFLLSLYLASNMSPYHSRLYGAVSRRFFSSGRFLRAEFTSGQPLFENRPHMVREGELTTGISAQEYYERRLRLAKSMTQASIAILPGQSVRYASGSVFYQFQQNTDLYYFTGWNEPDSVAIIEKPTDKLEDVVFHMLVPPKDKTAEQWEGYRTGVQGVQEIFNADEADTTKNVSSYISRLLNRNSTVFYDFEDTSQLTLTSLYNKFFQKSNSKFSGTLESLLKEHRVSVKSLSYISNSLRAVKSSAELDVMRLAGKISGRAYNQAYAQRFPTEKHLCAFLEYQFIAGGCDKSAYVPVVAGGDHSLCIHYTRNDDVFKEDSLVLVDAGGNLGGYCADISRTWPVNGRFTGPQKELYQAVLNVEKKCIEYCTESSNMSLQDLHNESIKLMTRELRNCGFGGLTQWETMKLYPHYIGHNLGIDVHDTPGYARTKKFQVGNVVTVEPGVYVPESNNYPSSFRGIGIRIEDDVAVGKDSNIVLSVEAAKEIEDIESIAANGVTTPLSEVVNVWRDVK</sequence>
<dbReference type="SMART" id="SM01011">
    <property type="entry name" value="AMP_N"/>
    <property type="match status" value="1"/>
</dbReference>
<feature type="chain" id="PRO_5008539452" evidence="7">
    <location>
        <begin position="20"/>
        <end position="526"/>
    </location>
</feature>
<evidence type="ECO:0000313" key="9">
    <source>
        <dbReference type="EMBL" id="ANZ76750.1"/>
    </source>
</evidence>
<evidence type="ECO:0000256" key="7">
    <source>
        <dbReference type="SAM" id="SignalP"/>
    </source>
</evidence>
<dbReference type="GO" id="GO:0030145">
    <property type="term" value="F:manganese ion binding"/>
    <property type="evidence" value="ECO:0007669"/>
    <property type="project" value="InterPro"/>
</dbReference>
<evidence type="ECO:0000256" key="4">
    <source>
        <dbReference type="ARBA" id="ARBA00022801"/>
    </source>
</evidence>
<dbReference type="PANTHER" id="PTHR43226:SF4">
    <property type="entry name" value="XAA-PRO AMINOPEPTIDASE 3"/>
    <property type="match status" value="1"/>
</dbReference>
<evidence type="ECO:0000256" key="3">
    <source>
        <dbReference type="ARBA" id="ARBA00022723"/>
    </source>
</evidence>
<dbReference type="GO" id="GO:0006508">
    <property type="term" value="P:proteolysis"/>
    <property type="evidence" value="ECO:0007669"/>
    <property type="project" value="TreeGrafter"/>
</dbReference>
<dbReference type="AlphaFoldDB" id="A0A1B2JFD5"/>
<dbReference type="InterPro" id="IPR052433">
    <property type="entry name" value="X-Pro_dipept-like"/>
</dbReference>
<dbReference type="Gene3D" id="3.40.350.10">
    <property type="entry name" value="Creatinase/prolidase N-terminal domain"/>
    <property type="match status" value="1"/>
</dbReference>
<dbReference type="Proteomes" id="UP000094565">
    <property type="component" value="Chromosome 3"/>
</dbReference>
<dbReference type="SUPFAM" id="SSF53092">
    <property type="entry name" value="Creatinase/prolidase N-terminal domain"/>
    <property type="match status" value="1"/>
</dbReference>